<feature type="transmembrane region" description="Helical" evidence="1">
    <location>
        <begin position="69"/>
        <end position="91"/>
    </location>
</feature>
<sequence>LFKPDYTAPPPLFRYSGIPMNFRGNWEISRSDLRNPQFILVGSNDRSSIYSNFDDLSEHTSRNLICCRIVAMIFIAFLIMRHTLPLFIYGAGEYSISLVM</sequence>
<keyword evidence="1" id="KW-1133">Transmembrane helix</keyword>
<dbReference type="InterPro" id="IPR022143">
    <property type="entry name" value="DUF3675"/>
</dbReference>
<comment type="caution">
    <text evidence="2">The sequence shown here is derived from an EMBL/GenBank/DDBJ whole genome shotgun (WGS) entry which is preliminary data.</text>
</comment>
<accession>A0A9N7RL88</accession>
<dbReference type="AlphaFoldDB" id="A0A9N7RL88"/>
<feature type="non-terminal residue" evidence="2">
    <location>
        <position position="100"/>
    </location>
</feature>
<keyword evidence="1" id="KW-0812">Transmembrane</keyword>
<protein>
    <submittedName>
        <fullName evidence="2">RING/FYVE/PHD zinc finger superfamily protein</fullName>
    </submittedName>
</protein>
<organism evidence="2 3">
    <name type="scientific">Striga hermonthica</name>
    <name type="common">Purple witchweed</name>
    <name type="synonym">Buchnera hermonthica</name>
    <dbReference type="NCBI Taxonomy" id="68872"/>
    <lineage>
        <taxon>Eukaryota</taxon>
        <taxon>Viridiplantae</taxon>
        <taxon>Streptophyta</taxon>
        <taxon>Embryophyta</taxon>
        <taxon>Tracheophyta</taxon>
        <taxon>Spermatophyta</taxon>
        <taxon>Magnoliopsida</taxon>
        <taxon>eudicotyledons</taxon>
        <taxon>Gunneridae</taxon>
        <taxon>Pentapetalae</taxon>
        <taxon>asterids</taxon>
        <taxon>lamiids</taxon>
        <taxon>Lamiales</taxon>
        <taxon>Orobanchaceae</taxon>
        <taxon>Buchnereae</taxon>
        <taxon>Striga</taxon>
    </lineage>
</organism>
<dbReference type="GO" id="GO:0016020">
    <property type="term" value="C:membrane"/>
    <property type="evidence" value="ECO:0007669"/>
    <property type="project" value="TreeGrafter"/>
</dbReference>
<dbReference type="PANTHER" id="PTHR23012:SF174">
    <property type="entry name" value="OS01G0121200 PROTEIN"/>
    <property type="match status" value="1"/>
</dbReference>
<reference evidence="2" key="1">
    <citation type="submission" date="2019-12" db="EMBL/GenBank/DDBJ databases">
        <authorList>
            <person name="Scholes J."/>
        </authorList>
    </citation>
    <scope>NUCLEOTIDE SEQUENCE</scope>
</reference>
<dbReference type="OrthoDB" id="264354at2759"/>
<evidence type="ECO:0000313" key="3">
    <source>
        <dbReference type="Proteomes" id="UP001153555"/>
    </source>
</evidence>
<dbReference type="GO" id="GO:0016567">
    <property type="term" value="P:protein ubiquitination"/>
    <property type="evidence" value="ECO:0007669"/>
    <property type="project" value="TreeGrafter"/>
</dbReference>
<dbReference type="PANTHER" id="PTHR23012">
    <property type="entry name" value="RING/FYVE/PHD ZINC FINGER DOMAIN-CONTAINING"/>
    <property type="match status" value="1"/>
</dbReference>
<dbReference type="Proteomes" id="UP001153555">
    <property type="component" value="Unassembled WGS sequence"/>
</dbReference>
<name>A0A9N7RL88_STRHE</name>
<dbReference type="EMBL" id="CACSLK010030184">
    <property type="protein sequence ID" value="CAA0836122.1"/>
    <property type="molecule type" value="Genomic_DNA"/>
</dbReference>
<dbReference type="InterPro" id="IPR033275">
    <property type="entry name" value="MARCH-like"/>
</dbReference>
<dbReference type="Pfam" id="PF12428">
    <property type="entry name" value="DUF3675"/>
    <property type="match status" value="1"/>
</dbReference>
<dbReference type="GO" id="GO:0004842">
    <property type="term" value="F:ubiquitin-protein transferase activity"/>
    <property type="evidence" value="ECO:0007669"/>
    <property type="project" value="TreeGrafter"/>
</dbReference>
<gene>
    <name evidence="2" type="ORF">SHERM_03243</name>
</gene>
<evidence type="ECO:0000256" key="1">
    <source>
        <dbReference type="SAM" id="Phobius"/>
    </source>
</evidence>
<proteinExistence type="predicted"/>
<evidence type="ECO:0000313" key="2">
    <source>
        <dbReference type="EMBL" id="CAA0836122.1"/>
    </source>
</evidence>
<keyword evidence="3" id="KW-1185">Reference proteome</keyword>
<keyword evidence="1" id="KW-0472">Membrane</keyword>
<feature type="non-terminal residue" evidence="2">
    <location>
        <position position="1"/>
    </location>
</feature>